<keyword evidence="3" id="KW-1185">Reference proteome</keyword>
<comment type="caution">
    <text evidence="2">The sequence shown here is derived from an EMBL/GenBank/DDBJ whole genome shotgun (WGS) entry which is preliminary data.</text>
</comment>
<name>A0ABV3DM83_9ACTN</name>
<proteinExistence type="predicted"/>
<sequence length="66" mass="7261">MSTKNWRKSSYSNNEGGMCVEVASWRKSSHSDSDTLAGVRDSKVPDSPHLEFPAARWAAFVSASSR</sequence>
<evidence type="ECO:0000259" key="1">
    <source>
        <dbReference type="Pfam" id="PF04149"/>
    </source>
</evidence>
<organism evidence="2 3">
    <name type="scientific">Streptodolium elevatio</name>
    <dbReference type="NCBI Taxonomy" id="3157996"/>
    <lineage>
        <taxon>Bacteria</taxon>
        <taxon>Bacillati</taxon>
        <taxon>Actinomycetota</taxon>
        <taxon>Actinomycetes</taxon>
        <taxon>Kitasatosporales</taxon>
        <taxon>Streptomycetaceae</taxon>
        <taxon>Streptodolium</taxon>
    </lineage>
</organism>
<evidence type="ECO:0000313" key="2">
    <source>
        <dbReference type="EMBL" id="MEU8136853.1"/>
    </source>
</evidence>
<evidence type="ECO:0000313" key="3">
    <source>
        <dbReference type="Proteomes" id="UP001551482"/>
    </source>
</evidence>
<reference evidence="2 3" key="1">
    <citation type="submission" date="2024-06" db="EMBL/GenBank/DDBJ databases">
        <title>The Natural Products Discovery Center: Release of the First 8490 Sequenced Strains for Exploring Actinobacteria Biosynthetic Diversity.</title>
        <authorList>
            <person name="Kalkreuter E."/>
            <person name="Kautsar S.A."/>
            <person name="Yang D."/>
            <person name="Bader C.D."/>
            <person name="Teijaro C.N."/>
            <person name="Fluegel L."/>
            <person name="Davis C.M."/>
            <person name="Simpson J.R."/>
            <person name="Lauterbach L."/>
            <person name="Steele A.D."/>
            <person name="Gui C."/>
            <person name="Meng S."/>
            <person name="Li G."/>
            <person name="Viehrig K."/>
            <person name="Ye F."/>
            <person name="Su P."/>
            <person name="Kiefer A.F."/>
            <person name="Nichols A."/>
            <person name="Cepeda A.J."/>
            <person name="Yan W."/>
            <person name="Fan B."/>
            <person name="Jiang Y."/>
            <person name="Adhikari A."/>
            <person name="Zheng C.-J."/>
            <person name="Schuster L."/>
            <person name="Cowan T.M."/>
            <person name="Smanski M.J."/>
            <person name="Chevrette M.G."/>
            <person name="De Carvalho L.P.S."/>
            <person name="Shen B."/>
        </authorList>
    </citation>
    <scope>NUCLEOTIDE SEQUENCE [LARGE SCALE GENOMIC DNA]</scope>
    <source>
        <strain evidence="2 3">NPDC048946</strain>
    </source>
</reference>
<accession>A0ABV3DM83</accession>
<dbReference type="Proteomes" id="UP001551482">
    <property type="component" value="Unassembled WGS sequence"/>
</dbReference>
<protein>
    <submittedName>
        <fullName evidence="2">DUF397 domain-containing protein</fullName>
    </submittedName>
</protein>
<dbReference type="RefSeq" id="WP_358357873.1">
    <property type="nucleotide sequence ID" value="NZ_JBEZFP010000073.1"/>
</dbReference>
<dbReference type="EMBL" id="JBEZFP010000073">
    <property type="protein sequence ID" value="MEU8136853.1"/>
    <property type="molecule type" value="Genomic_DNA"/>
</dbReference>
<gene>
    <name evidence="2" type="ORF">AB0C36_25500</name>
</gene>
<dbReference type="InterPro" id="IPR007278">
    <property type="entry name" value="DUF397"/>
</dbReference>
<dbReference type="Pfam" id="PF04149">
    <property type="entry name" value="DUF397"/>
    <property type="match status" value="1"/>
</dbReference>
<feature type="domain" description="DUF397" evidence="1">
    <location>
        <begin position="5"/>
        <end position="63"/>
    </location>
</feature>